<dbReference type="RefSeq" id="WP_145716871.1">
    <property type="nucleotide sequence ID" value="NZ_BAAAFY010000004.1"/>
</dbReference>
<feature type="transmembrane region" description="Helical" evidence="1">
    <location>
        <begin position="12"/>
        <end position="31"/>
    </location>
</feature>
<evidence type="ECO:0000313" key="3">
    <source>
        <dbReference type="Proteomes" id="UP000316778"/>
    </source>
</evidence>
<dbReference type="EMBL" id="VLLG01000004">
    <property type="protein sequence ID" value="TWI86792.1"/>
    <property type="molecule type" value="Genomic_DNA"/>
</dbReference>
<sequence length="96" mass="10399">MLKKIQPDKWKHFFVGIVMGAVLQVTAHLLFPGRQVLASLAVFGLVIGISYGFELFSLLSGKGHHDVMDAVASIIGGVVGMLAEMALLLSQYKPQF</sequence>
<keyword evidence="1" id="KW-1133">Transmembrane helix</keyword>
<feature type="transmembrane region" description="Helical" evidence="1">
    <location>
        <begin position="37"/>
        <end position="59"/>
    </location>
</feature>
<protein>
    <recommendedName>
        <fullName evidence="4">VanZ like protein</fullName>
    </recommendedName>
</protein>
<keyword evidence="1" id="KW-0472">Membrane</keyword>
<evidence type="ECO:0000313" key="2">
    <source>
        <dbReference type="EMBL" id="TWI86792.1"/>
    </source>
</evidence>
<name>A0A562SZX5_CHIJA</name>
<keyword evidence="3" id="KW-1185">Reference proteome</keyword>
<dbReference type="AlphaFoldDB" id="A0A562SZX5"/>
<dbReference type="Proteomes" id="UP000316778">
    <property type="component" value="Unassembled WGS sequence"/>
</dbReference>
<feature type="transmembrane region" description="Helical" evidence="1">
    <location>
        <begin position="71"/>
        <end position="92"/>
    </location>
</feature>
<dbReference type="OrthoDB" id="676524at2"/>
<evidence type="ECO:0008006" key="4">
    <source>
        <dbReference type="Google" id="ProtNLM"/>
    </source>
</evidence>
<gene>
    <name evidence="2" type="ORF">LX66_4056</name>
</gene>
<evidence type="ECO:0000256" key="1">
    <source>
        <dbReference type="SAM" id="Phobius"/>
    </source>
</evidence>
<accession>A0A562SZX5</accession>
<comment type="caution">
    <text evidence="2">The sequence shown here is derived from an EMBL/GenBank/DDBJ whole genome shotgun (WGS) entry which is preliminary data.</text>
</comment>
<proteinExistence type="predicted"/>
<reference evidence="2 3" key="1">
    <citation type="journal article" date="2013" name="Stand. Genomic Sci.">
        <title>Genomic Encyclopedia of Type Strains, Phase I: The one thousand microbial genomes (KMG-I) project.</title>
        <authorList>
            <person name="Kyrpides N.C."/>
            <person name="Woyke T."/>
            <person name="Eisen J.A."/>
            <person name="Garrity G."/>
            <person name="Lilburn T.G."/>
            <person name="Beck B.J."/>
            <person name="Whitman W.B."/>
            <person name="Hugenholtz P."/>
            <person name="Klenk H.P."/>
        </authorList>
    </citation>
    <scope>NUCLEOTIDE SEQUENCE [LARGE SCALE GENOMIC DNA]</scope>
    <source>
        <strain evidence="2 3">DSM 13484</strain>
    </source>
</reference>
<organism evidence="2 3">
    <name type="scientific">Chitinophaga japonensis</name>
    <name type="common">Flexibacter japonensis</name>
    <dbReference type="NCBI Taxonomy" id="104662"/>
    <lineage>
        <taxon>Bacteria</taxon>
        <taxon>Pseudomonadati</taxon>
        <taxon>Bacteroidota</taxon>
        <taxon>Chitinophagia</taxon>
        <taxon>Chitinophagales</taxon>
        <taxon>Chitinophagaceae</taxon>
        <taxon>Chitinophaga</taxon>
    </lineage>
</organism>
<keyword evidence="1" id="KW-0812">Transmembrane</keyword>